<reference evidence="1 2" key="1">
    <citation type="submission" date="2018-08" db="EMBL/GenBank/DDBJ databases">
        <title>Sequencing the genomes of 1000 actinobacteria strains.</title>
        <authorList>
            <person name="Klenk H.-P."/>
        </authorList>
    </citation>
    <scope>NUCLEOTIDE SEQUENCE [LARGE SCALE GENOMIC DNA]</scope>
    <source>
        <strain evidence="1 2">DSM 43927</strain>
    </source>
</reference>
<evidence type="ECO:0000313" key="1">
    <source>
        <dbReference type="EMBL" id="REE97417.1"/>
    </source>
</evidence>
<gene>
    <name evidence="1" type="ORF">DFJ69_2888</name>
</gene>
<sequence length="175" mass="19552">MEWLAPLGALLGVVVGIGGTGWTERARWKRSQQHESSQVRRGIYVQFLAASAHAHSAVWSAARPEHRSDEATRRVGILEAFGPAELYARRFDLMLAAPSSVIEPALLTFRRLREVRDVLANGGQVDDPEFKVINQGYYEAFQDTVIAMRRDIGTPDIDVPLFTPRTNDQAPPTQR</sequence>
<name>A0A3D9SP66_9ACTN</name>
<evidence type="ECO:0000313" key="2">
    <source>
        <dbReference type="Proteomes" id="UP000256661"/>
    </source>
</evidence>
<dbReference type="AlphaFoldDB" id="A0A3D9SP66"/>
<dbReference type="EMBL" id="QTTT01000001">
    <property type="protein sequence ID" value="REE97417.1"/>
    <property type="molecule type" value="Genomic_DNA"/>
</dbReference>
<protein>
    <submittedName>
        <fullName evidence="1">Uncharacterized protein</fullName>
    </submittedName>
</protein>
<proteinExistence type="predicted"/>
<accession>A0A3D9SP66</accession>
<keyword evidence="2" id="KW-1185">Reference proteome</keyword>
<dbReference type="Proteomes" id="UP000256661">
    <property type="component" value="Unassembled WGS sequence"/>
</dbReference>
<organism evidence="1 2">
    <name type="scientific">Thermomonospora umbrina</name>
    <dbReference type="NCBI Taxonomy" id="111806"/>
    <lineage>
        <taxon>Bacteria</taxon>
        <taxon>Bacillati</taxon>
        <taxon>Actinomycetota</taxon>
        <taxon>Actinomycetes</taxon>
        <taxon>Streptosporangiales</taxon>
        <taxon>Thermomonosporaceae</taxon>
        <taxon>Thermomonospora</taxon>
    </lineage>
</organism>
<dbReference type="RefSeq" id="WP_147312306.1">
    <property type="nucleotide sequence ID" value="NZ_QTTT01000001.1"/>
</dbReference>
<comment type="caution">
    <text evidence="1">The sequence shown here is derived from an EMBL/GenBank/DDBJ whole genome shotgun (WGS) entry which is preliminary data.</text>
</comment>